<feature type="binding site" evidence="7">
    <location>
        <position position="54"/>
    </location>
    <ligand>
        <name>Zn(2+)</name>
        <dbReference type="ChEBI" id="CHEBI:29105"/>
        <label>1</label>
    </ligand>
</feature>
<dbReference type="EC" id="3.1.2.6" evidence="7"/>
<organism evidence="9 10">
    <name type="scientific">Vibrio stylophorae</name>
    <dbReference type="NCBI Taxonomy" id="659351"/>
    <lineage>
        <taxon>Bacteria</taxon>
        <taxon>Pseudomonadati</taxon>
        <taxon>Pseudomonadota</taxon>
        <taxon>Gammaproteobacteria</taxon>
        <taxon>Vibrionales</taxon>
        <taxon>Vibrionaceae</taxon>
        <taxon>Vibrio</taxon>
    </lineage>
</organism>
<accession>A0ABM8ZVZ5</accession>
<comment type="caution">
    <text evidence="9">The sequence shown here is derived from an EMBL/GenBank/DDBJ whole genome shotgun (WGS) entry which is preliminary data.</text>
</comment>
<dbReference type="InterPro" id="IPR001279">
    <property type="entry name" value="Metallo-B-lactamas"/>
</dbReference>
<dbReference type="Pfam" id="PF16123">
    <property type="entry name" value="HAGH_C"/>
    <property type="match status" value="1"/>
</dbReference>
<dbReference type="CDD" id="cd07723">
    <property type="entry name" value="hydroxyacylglutathione_hydrolase_MBL-fold"/>
    <property type="match status" value="1"/>
</dbReference>
<evidence type="ECO:0000256" key="7">
    <source>
        <dbReference type="HAMAP-Rule" id="MF_01374"/>
    </source>
</evidence>
<dbReference type="HAMAP" id="MF_01374">
    <property type="entry name" value="Glyoxalase_2"/>
    <property type="match status" value="1"/>
</dbReference>
<feature type="domain" description="Metallo-beta-lactamase" evidence="8">
    <location>
        <begin position="12"/>
        <end position="165"/>
    </location>
</feature>
<feature type="binding site" evidence="7">
    <location>
        <position position="165"/>
    </location>
    <ligand>
        <name>Zn(2+)</name>
        <dbReference type="ChEBI" id="CHEBI:29105"/>
        <label>2</label>
    </ligand>
</feature>
<evidence type="ECO:0000256" key="1">
    <source>
        <dbReference type="ARBA" id="ARBA00001623"/>
    </source>
</evidence>
<proteinExistence type="inferred from homology"/>
<evidence type="ECO:0000259" key="8">
    <source>
        <dbReference type="SMART" id="SM00849"/>
    </source>
</evidence>
<evidence type="ECO:0000256" key="4">
    <source>
        <dbReference type="ARBA" id="ARBA00022723"/>
    </source>
</evidence>
<keyword evidence="5 7" id="KW-0378">Hydrolase</keyword>
<dbReference type="PANTHER" id="PTHR43705:SF1">
    <property type="entry name" value="HYDROXYACYLGLUTATHIONE HYDROLASE GLOB"/>
    <property type="match status" value="1"/>
</dbReference>
<feature type="binding site" evidence="7">
    <location>
        <position position="56"/>
    </location>
    <ligand>
        <name>Zn(2+)</name>
        <dbReference type="ChEBI" id="CHEBI:29105"/>
        <label>1</label>
    </ligand>
</feature>
<comment type="cofactor">
    <cofactor evidence="7">
        <name>Zn(2+)</name>
        <dbReference type="ChEBI" id="CHEBI:29105"/>
    </cofactor>
    <text evidence="7">Binds 2 Zn(2+) ions per subunit.</text>
</comment>
<dbReference type="SUPFAM" id="SSF56281">
    <property type="entry name" value="Metallo-hydrolase/oxidoreductase"/>
    <property type="match status" value="1"/>
</dbReference>
<dbReference type="NCBIfam" id="TIGR03413">
    <property type="entry name" value="GSH_gloB"/>
    <property type="match status" value="1"/>
</dbReference>
<evidence type="ECO:0000256" key="6">
    <source>
        <dbReference type="ARBA" id="ARBA00022833"/>
    </source>
</evidence>
<comment type="pathway">
    <text evidence="2 7">Secondary metabolite metabolism; methylglyoxal degradation; (R)-lactate from methylglyoxal: step 2/2.</text>
</comment>
<evidence type="ECO:0000256" key="2">
    <source>
        <dbReference type="ARBA" id="ARBA00004963"/>
    </source>
</evidence>
<comment type="function">
    <text evidence="7">Thiolesterase that catalyzes the hydrolysis of S-D-lactoyl-glutathione to form glutathione and D-lactic acid.</text>
</comment>
<feature type="binding site" evidence="7">
    <location>
        <position position="59"/>
    </location>
    <ligand>
        <name>Zn(2+)</name>
        <dbReference type="ChEBI" id="CHEBI:29105"/>
        <label>2</label>
    </ligand>
</feature>
<evidence type="ECO:0000313" key="10">
    <source>
        <dbReference type="Proteomes" id="UP000838672"/>
    </source>
</evidence>
<dbReference type="Pfam" id="PF00753">
    <property type="entry name" value="Lactamase_B"/>
    <property type="match status" value="1"/>
</dbReference>
<dbReference type="PIRSF" id="PIRSF005457">
    <property type="entry name" value="Glx"/>
    <property type="match status" value="1"/>
</dbReference>
<evidence type="ECO:0000313" key="9">
    <source>
        <dbReference type="EMBL" id="CAH0534198.1"/>
    </source>
</evidence>
<keyword evidence="10" id="KW-1185">Reference proteome</keyword>
<dbReference type="RefSeq" id="WP_237466594.1">
    <property type="nucleotide sequence ID" value="NZ_CAKLDI010000001.1"/>
</dbReference>
<dbReference type="PANTHER" id="PTHR43705">
    <property type="entry name" value="HYDROXYACYLGLUTATHIONE HYDROLASE"/>
    <property type="match status" value="1"/>
</dbReference>
<dbReference type="EMBL" id="CAKLDI010000001">
    <property type="protein sequence ID" value="CAH0534198.1"/>
    <property type="molecule type" value="Genomic_DNA"/>
</dbReference>
<dbReference type="Proteomes" id="UP000838672">
    <property type="component" value="Unassembled WGS sequence"/>
</dbReference>
<comment type="catalytic activity">
    <reaction evidence="1 7">
        <text>an S-(2-hydroxyacyl)glutathione + H2O = a 2-hydroxy carboxylate + glutathione + H(+)</text>
        <dbReference type="Rhea" id="RHEA:21864"/>
        <dbReference type="ChEBI" id="CHEBI:15377"/>
        <dbReference type="ChEBI" id="CHEBI:15378"/>
        <dbReference type="ChEBI" id="CHEBI:57925"/>
        <dbReference type="ChEBI" id="CHEBI:58896"/>
        <dbReference type="ChEBI" id="CHEBI:71261"/>
        <dbReference type="EC" id="3.1.2.6"/>
    </reaction>
</comment>
<dbReference type="InterPro" id="IPR035680">
    <property type="entry name" value="Clx_II_MBL"/>
</dbReference>
<evidence type="ECO:0000256" key="3">
    <source>
        <dbReference type="ARBA" id="ARBA00006759"/>
    </source>
</evidence>
<gene>
    <name evidence="7 9" type="primary">gloB</name>
    <name evidence="9" type="ORF">VST7929_02106</name>
</gene>
<feature type="binding site" evidence="7">
    <location>
        <position position="128"/>
    </location>
    <ligand>
        <name>Zn(2+)</name>
        <dbReference type="ChEBI" id="CHEBI:29105"/>
        <label>1</label>
    </ligand>
</feature>
<evidence type="ECO:0000256" key="5">
    <source>
        <dbReference type="ARBA" id="ARBA00022801"/>
    </source>
</evidence>
<keyword evidence="4 7" id="KW-0479">Metal-binding</keyword>
<comment type="subunit">
    <text evidence="7">Monomer.</text>
</comment>
<dbReference type="InterPro" id="IPR050110">
    <property type="entry name" value="Glyoxalase_II_hydrolase"/>
</dbReference>
<dbReference type="Gene3D" id="3.60.15.10">
    <property type="entry name" value="Ribonuclease Z/Hydroxyacylglutathione hydrolase-like"/>
    <property type="match status" value="1"/>
</dbReference>
<sequence length="251" mass="28233">MLSVTAIPAFSDNYIWLIENDRKQAVIVDPGDAAPVLEFLEHQRLQLAAILVTHHHHDHTDGIAALVAQHPNTPVYGPANSPFLGITHPLEDGDRFKLLNHQCQVIATPGHTQDHICYLLGHRLFCGDTLFSAGCGRLFEAPDAMYDSLLKLKALHDDTAIYCAHEYTLSNLRFAQAVEPNNLAIRNHLEKISQWRQNNRCSLPSSMALEREINPFLRCDIAAVHTAVSDSVSKFDEQSVFRALRHWKDVF</sequence>
<reference evidence="9" key="1">
    <citation type="submission" date="2021-11" db="EMBL/GenBank/DDBJ databases">
        <authorList>
            <person name="Rodrigo-Torres L."/>
            <person name="Arahal R. D."/>
            <person name="Lucena T."/>
        </authorList>
    </citation>
    <scope>NUCLEOTIDE SEQUENCE</scope>
    <source>
        <strain evidence="9">CECT 7929</strain>
    </source>
</reference>
<dbReference type="SMART" id="SM00849">
    <property type="entry name" value="Lactamase_B"/>
    <property type="match status" value="1"/>
</dbReference>
<comment type="similarity">
    <text evidence="3 7">Belongs to the metallo-beta-lactamase superfamily. Glyoxalase II family.</text>
</comment>
<dbReference type="InterPro" id="IPR032282">
    <property type="entry name" value="HAGH_C"/>
</dbReference>
<feature type="binding site" evidence="7">
    <location>
        <position position="58"/>
    </location>
    <ligand>
        <name>Zn(2+)</name>
        <dbReference type="ChEBI" id="CHEBI:29105"/>
        <label>2</label>
    </ligand>
</feature>
<name>A0ABM8ZVZ5_9VIBR</name>
<dbReference type="InterPro" id="IPR017782">
    <property type="entry name" value="Hydroxyacylglutathione_Hdrlase"/>
</dbReference>
<dbReference type="GO" id="GO:0004416">
    <property type="term" value="F:hydroxyacylglutathione hydrolase activity"/>
    <property type="evidence" value="ECO:0007669"/>
    <property type="project" value="UniProtKB-EC"/>
</dbReference>
<feature type="binding site" evidence="7">
    <location>
        <position position="128"/>
    </location>
    <ligand>
        <name>Zn(2+)</name>
        <dbReference type="ChEBI" id="CHEBI:29105"/>
        <label>2</label>
    </ligand>
</feature>
<protein>
    <recommendedName>
        <fullName evidence="7">Hydroxyacylglutathione hydrolase</fullName>
        <ecNumber evidence="7">3.1.2.6</ecNumber>
    </recommendedName>
    <alternativeName>
        <fullName evidence="7">Glyoxalase II</fullName>
        <shortName evidence="7">Glx II</shortName>
    </alternativeName>
</protein>
<feature type="binding site" evidence="7">
    <location>
        <position position="111"/>
    </location>
    <ligand>
        <name>Zn(2+)</name>
        <dbReference type="ChEBI" id="CHEBI:29105"/>
        <label>1</label>
    </ligand>
</feature>
<keyword evidence="6 7" id="KW-0862">Zinc</keyword>
<dbReference type="InterPro" id="IPR036866">
    <property type="entry name" value="RibonucZ/Hydroxyglut_hydro"/>
</dbReference>